<dbReference type="AlphaFoldDB" id="A0A817B5B9"/>
<sequence>MRSFTGIALPVNEVSHEEGTCPNLTPTQREDNRITRLKQKEMEELAAKEAFSLNEGLDKPASREAIRELNHTPNAPRRWPGQNIKGYDHSTVQRSDHGDLRNESLSREIHELKKSGIDWTNSREAGIVPRDRRDITLINANEREHERDKGWIRKL</sequence>
<proteinExistence type="predicted"/>
<accession>A0A817B5B9</accession>
<name>A0A817B5B9_BRANA</name>
<feature type="compositionally biased region" description="Basic and acidic residues" evidence="1">
    <location>
        <begin position="56"/>
        <end position="70"/>
    </location>
</feature>
<gene>
    <name evidence="2" type="ORF">DARMORV10_A10P10500.1</name>
</gene>
<protein>
    <submittedName>
        <fullName evidence="2">(rape) hypothetical protein</fullName>
    </submittedName>
</protein>
<reference evidence="2" key="1">
    <citation type="submission" date="2021-01" db="EMBL/GenBank/DDBJ databases">
        <authorList>
            <consortium name="Genoscope - CEA"/>
            <person name="William W."/>
        </authorList>
    </citation>
    <scope>NUCLEOTIDE SEQUENCE</scope>
</reference>
<evidence type="ECO:0000256" key="1">
    <source>
        <dbReference type="SAM" id="MobiDB-lite"/>
    </source>
</evidence>
<dbReference type="EMBL" id="HG994364">
    <property type="protein sequence ID" value="CAF2324363.1"/>
    <property type="molecule type" value="Genomic_DNA"/>
</dbReference>
<evidence type="ECO:0000313" key="2">
    <source>
        <dbReference type="EMBL" id="CAF2324363.1"/>
    </source>
</evidence>
<feature type="region of interest" description="Disordered" evidence="1">
    <location>
        <begin position="51"/>
        <end position="103"/>
    </location>
</feature>
<dbReference type="Proteomes" id="UP001295469">
    <property type="component" value="Chromosome A10"/>
</dbReference>
<feature type="compositionally biased region" description="Basic and acidic residues" evidence="1">
    <location>
        <begin position="94"/>
        <end position="103"/>
    </location>
</feature>
<organism evidence="2">
    <name type="scientific">Brassica napus</name>
    <name type="common">Rape</name>
    <dbReference type="NCBI Taxonomy" id="3708"/>
    <lineage>
        <taxon>Eukaryota</taxon>
        <taxon>Viridiplantae</taxon>
        <taxon>Streptophyta</taxon>
        <taxon>Embryophyta</taxon>
        <taxon>Tracheophyta</taxon>
        <taxon>Spermatophyta</taxon>
        <taxon>Magnoliopsida</taxon>
        <taxon>eudicotyledons</taxon>
        <taxon>Gunneridae</taxon>
        <taxon>Pentapetalae</taxon>
        <taxon>rosids</taxon>
        <taxon>malvids</taxon>
        <taxon>Brassicales</taxon>
        <taxon>Brassicaceae</taxon>
        <taxon>Brassiceae</taxon>
        <taxon>Brassica</taxon>
    </lineage>
</organism>